<dbReference type="InterPro" id="IPR001789">
    <property type="entry name" value="Sig_transdc_resp-reg_receiver"/>
</dbReference>
<protein>
    <submittedName>
        <fullName evidence="8">CheY-like receiver and winged-helix DNA-binding domain-containing response regulator</fullName>
    </submittedName>
</protein>
<gene>
    <name evidence="8" type="ordered locus">UWK_01119</name>
</gene>
<feature type="domain" description="Response regulatory" evidence="7">
    <location>
        <begin position="5"/>
        <end position="121"/>
    </location>
</feature>
<dbReference type="eggNOG" id="COG0745">
    <property type="taxonomic scope" value="Bacteria"/>
</dbReference>
<dbReference type="RefSeq" id="WP_015403381.1">
    <property type="nucleotide sequence ID" value="NC_020304.1"/>
</dbReference>
<evidence type="ECO:0000313" key="9">
    <source>
        <dbReference type="Proteomes" id="UP000011721"/>
    </source>
</evidence>
<dbReference type="GO" id="GO:0006355">
    <property type="term" value="P:regulation of DNA-templated transcription"/>
    <property type="evidence" value="ECO:0007669"/>
    <property type="project" value="TreeGrafter"/>
</dbReference>
<dbReference type="EMBL" id="CP003985">
    <property type="protein sequence ID" value="AGF77687.1"/>
    <property type="molecule type" value="Genomic_DNA"/>
</dbReference>
<dbReference type="Pfam" id="PF14332">
    <property type="entry name" value="DUF4388"/>
    <property type="match status" value="1"/>
</dbReference>
<dbReference type="CDD" id="cd17574">
    <property type="entry name" value="REC_OmpR"/>
    <property type="match status" value="1"/>
</dbReference>
<dbReference type="InterPro" id="IPR039420">
    <property type="entry name" value="WalR-like"/>
</dbReference>
<dbReference type="Pfam" id="PF00072">
    <property type="entry name" value="Response_reg"/>
    <property type="match status" value="1"/>
</dbReference>
<dbReference type="Gene3D" id="3.40.50.2300">
    <property type="match status" value="1"/>
</dbReference>
<dbReference type="GO" id="GO:0005829">
    <property type="term" value="C:cytosol"/>
    <property type="evidence" value="ECO:0007669"/>
    <property type="project" value="TreeGrafter"/>
</dbReference>
<dbReference type="GO" id="GO:0000156">
    <property type="term" value="F:phosphorelay response regulator activity"/>
    <property type="evidence" value="ECO:0007669"/>
    <property type="project" value="TreeGrafter"/>
</dbReference>
<dbReference type="STRING" id="1167006.UWK_01119"/>
<keyword evidence="2" id="KW-0902">Two-component regulatory system</keyword>
<dbReference type="InterPro" id="IPR025497">
    <property type="entry name" value="PatA-like_N"/>
</dbReference>
<keyword evidence="4 8" id="KW-0238">DNA-binding</keyword>
<dbReference type="SMART" id="SM00448">
    <property type="entry name" value="REC"/>
    <property type="match status" value="1"/>
</dbReference>
<keyword evidence="3" id="KW-0805">Transcription regulation</keyword>
<dbReference type="PANTHER" id="PTHR48111">
    <property type="entry name" value="REGULATOR OF RPOS"/>
    <property type="match status" value="1"/>
</dbReference>
<proteinExistence type="predicted"/>
<dbReference type="InterPro" id="IPR011006">
    <property type="entry name" value="CheY-like_superfamily"/>
</dbReference>
<dbReference type="PANTHER" id="PTHR48111:SF1">
    <property type="entry name" value="TWO-COMPONENT RESPONSE REGULATOR ORR33"/>
    <property type="match status" value="1"/>
</dbReference>
<evidence type="ECO:0000313" key="8">
    <source>
        <dbReference type="EMBL" id="AGF77687.1"/>
    </source>
</evidence>
<keyword evidence="1 6" id="KW-0597">Phosphoprotein</keyword>
<evidence type="ECO:0000256" key="6">
    <source>
        <dbReference type="PROSITE-ProRule" id="PRU00169"/>
    </source>
</evidence>
<sequence>MSNQNILIIDDDQAQHEILGEHLELAGFSPLHAGCSKEGFEVLKKQDVALILLDINMPEIDGFQTIKVLRTHPRSVDIPVLFLTSLDRQYLKIKGLELGADDYVTKPYNGAELMARIKAILRRKGKHPAGNKAALSGDIKEIGLGDLLQNIDGSQKNGIITFTEMDGELVLVDGSIVSAKQGSSRGMEALLRLMLLEQGHFMVSYQDIPDTKTDQTIPVMKALLDGVYEVDQIRMAVEETTQQKDPFLELTGNLSAQNYRIDRFKAKFPCRFIDLVTTMDGALRNNVETVLNAIRSNAVVCLKK</sequence>
<keyword evidence="5" id="KW-0804">Transcription</keyword>
<dbReference type="SUPFAM" id="SSF52172">
    <property type="entry name" value="CheY-like"/>
    <property type="match status" value="1"/>
</dbReference>
<name>M1P7L3_DESSD</name>
<dbReference type="GO" id="GO:0032993">
    <property type="term" value="C:protein-DNA complex"/>
    <property type="evidence" value="ECO:0007669"/>
    <property type="project" value="TreeGrafter"/>
</dbReference>
<reference evidence="9" key="1">
    <citation type="journal article" date="2013" name="Stand. Genomic Sci.">
        <title>Complete genome sequence of Desulfocapsa sulfexigens, a marine deltaproteobacterium specialized in disproportionating inorganic sulfur compounds.</title>
        <authorList>
            <person name="Finster K.W."/>
            <person name="Kjeldsen K.U."/>
            <person name="Kube M."/>
            <person name="Reinhardt R."/>
            <person name="Mussmann M."/>
            <person name="Amann R."/>
            <person name="Schreiber L."/>
        </authorList>
    </citation>
    <scope>NUCLEOTIDE SEQUENCE [LARGE SCALE GENOMIC DNA]</scope>
    <source>
        <strain evidence="9">DSM 10523 / SB164P1</strain>
    </source>
</reference>
<organism evidence="8 9">
    <name type="scientific">Desulfocapsa sulfexigens (strain DSM 10523 / SB164P1)</name>
    <dbReference type="NCBI Taxonomy" id="1167006"/>
    <lineage>
        <taxon>Bacteria</taxon>
        <taxon>Pseudomonadati</taxon>
        <taxon>Thermodesulfobacteriota</taxon>
        <taxon>Desulfobulbia</taxon>
        <taxon>Desulfobulbales</taxon>
        <taxon>Desulfocapsaceae</taxon>
        <taxon>Desulfocapsa</taxon>
    </lineage>
</organism>
<dbReference type="GO" id="GO:0000976">
    <property type="term" value="F:transcription cis-regulatory region binding"/>
    <property type="evidence" value="ECO:0007669"/>
    <property type="project" value="TreeGrafter"/>
</dbReference>
<dbReference type="AlphaFoldDB" id="M1P7L3"/>
<feature type="modified residue" description="4-aspartylphosphate" evidence="6">
    <location>
        <position position="54"/>
    </location>
</feature>
<evidence type="ECO:0000256" key="4">
    <source>
        <dbReference type="ARBA" id="ARBA00023125"/>
    </source>
</evidence>
<dbReference type="OrthoDB" id="5504293at2"/>
<evidence type="ECO:0000259" key="7">
    <source>
        <dbReference type="PROSITE" id="PS50110"/>
    </source>
</evidence>
<evidence type="ECO:0000256" key="1">
    <source>
        <dbReference type="ARBA" id="ARBA00022553"/>
    </source>
</evidence>
<keyword evidence="9" id="KW-1185">Reference proteome</keyword>
<evidence type="ECO:0000256" key="3">
    <source>
        <dbReference type="ARBA" id="ARBA00023015"/>
    </source>
</evidence>
<dbReference type="PROSITE" id="PS50110">
    <property type="entry name" value="RESPONSE_REGULATORY"/>
    <property type="match status" value="1"/>
</dbReference>
<evidence type="ECO:0000256" key="5">
    <source>
        <dbReference type="ARBA" id="ARBA00023163"/>
    </source>
</evidence>
<evidence type="ECO:0000256" key="2">
    <source>
        <dbReference type="ARBA" id="ARBA00023012"/>
    </source>
</evidence>
<accession>M1P7L3</accession>
<dbReference type="KEGG" id="dsf:UWK_01119"/>
<dbReference type="Proteomes" id="UP000011721">
    <property type="component" value="Chromosome"/>
</dbReference>
<dbReference type="HOGENOM" id="CLU_914410_0_0_7"/>